<dbReference type="RefSeq" id="WP_186459536.1">
    <property type="nucleotide sequence ID" value="NZ_VIWX01000004.1"/>
</dbReference>
<feature type="region of interest" description="Disordered" evidence="1">
    <location>
        <begin position="390"/>
        <end position="410"/>
    </location>
</feature>
<dbReference type="AlphaFoldDB" id="A0A561U4K9"/>
<reference evidence="2 3" key="1">
    <citation type="submission" date="2019-06" db="EMBL/GenBank/DDBJ databases">
        <title>Sequencing the genomes of 1000 actinobacteria strains.</title>
        <authorList>
            <person name="Klenk H.-P."/>
        </authorList>
    </citation>
    <scope>NUCLEOTIDE SEQUENCE [LARGE SCALE GENOMIC DNA]</scope>
    <source>
        <strain evidence="2 3">DSM 46699</strain>
    </source>
</reference>
<proteinExistence type="predicted"/>
<organism evidence="2 3">
    <name type="scientific">Saccharopolyspora dendranthemae</name>
    <dbReference type="NCBI Taxonomy" id="1181886"/>
    <lineage>
        <taxon>Bacteria</taxon>
        <taxon>Bacillati</taxon>
        <taxon>Actinomycetota</taxon>
        <taxon>Actinomycetes</taxon>
        <taxon>Pseudonocardiales</taxon>
        <taxon>Pseudonocardiaceae</taxon>
        <taxon>Saccharopolyspora</taxon>
    </lineage>
</organism>
<feature type="compositionally biased region" description="Basic and acidic residues" evidence="1">
    <location>
        <begin position="401"/>
        <end position="410"/>
    </location>
</feature>
<sequence length="410" mass="42879">MNAIDVNVKSDPASCRELTTWLDDLSTANHDAASAGAKATSSSELFWQGEAADNFREQVSRGASDVDEFIDVIDRIRSGVARFADDIDTVQHRMSQCLQVAHEAGLMVTGTVIHKPQGGIADIAPQGAGGDMPGLDPNSAEHAAAERKFKAWQEIESTADDARRLERTAHRSLSKALEAANTIITAITATPLTWVSRGLVFAGSTHGAFTTLTQAAESQYKFADQFARLAADSTLPAAAREAHMDKLLTSAGMTEQQAKSNARVLANASNTKAGEFVFRYLAPTLGGTKEGGIGRNIGKAFPVISVGAATVFTGLDIAAGKPVGKAIWTNFGGLGASTAAATGAEAGLVAAGVTGGPVTVAALGVGFGAATAWSYFQENDLRDLYRDLGGDGIDNPNDNSDEYRKGRFGR</sequence>
<dbReference type="Proteomes" id="UP000316184">
    <property type="component" value="Unassembled WGS sequence"/>
</dbReference>
<dbReference type="EMBL" id="VIWX01000004">
    <property type="protein sequence ID" value="TWF94290.1"/>
    <property type="molecule type" value="Genomic_DNA"/>
</dbReference>
<gene>
    <name evidence="2" type="ORF">FHU35_14577</name>
</gene>
<evidence type="ECO:0000256" key="1">
    <source>
        <dbReference type="SAM" id="MobiDB-lite"/>
    </source>
</evidence>
<keyword evidence="3" id="KW-1185">Reference proteome</keyword>
<evidence type="ECO:0008006" key="4">
    <source>
        <dbReference type="Google" id="ProtNLM"/>
    </source>
</evidence>
<protein>
    <recommendedName>
        <fullName evidence="4">Type VII secretion system (Wss) protein ESAT-6</fullName>
    </recommendedName>
</protein>
<evidence type="ECO:0000313" key="2">
    <source>
        <dbReference type="EMBL" id="TWF94290.1"/>
    </source>
</evidence>
<comment type="caution">
    <text evidence="2">The sequence shown here is derived from an EMBL/GenBank/DDBJ whole genome shotgun (WGS) entry which is preliminary data.</text>
</comment>
<dbReference type="Gene3D" id="1.10.287.1060">
    <property type="entry name" value="ESAT-6-like"/>
    <property type="match status" value="1"/>
</dbReference>
<accession>A0A561U4K9</accession>
<evidence type="ECO:0000313" key="3">
    <source>
        <dbReference type="Proteomes" id="UP000316184"/>
    </source>
</evidence>
<name>A0A561U4K9_9PSEU</name>